<organism evidence="3 4">
    <name type="scientific">Neisseria dumasiana</name>
    <dbReference type="NCBI Taxonomy" id="1931275"/>
    <lineage>
        <taxon>Bacteria</taxon>
        <taxon>Pseudomonadati</taxon>
        <taxon>Pseudomonadota</taxon>
        <taxon>Betaproteobacteria</taxon>
        <taxon>Neisseriales</taxon>
        <taxon>Neisseriaceae</taxon>
        <taxon>Neisseria</taxon>
    </lineage>
</organism>
<dbReference type="EMBL" id="MTAB01000111">
    <property type="protein sequence ID" value="OSI13621.1"/>
    <property type="molecule type" value="Genomic_DNA"/>
</dbReference>
<evidence type="ECO:0000313" key="3">
    <source>
        <dbReference type="EMBL" id="OSI13621.1"/>
    </source>
</evidence>
<feature type="non-terminal residue" evidence="3">
    <location>
        <position position="1"/>
    </location>
</feature>
<reference evidence="4" key="1">
    <citation type="submission" date="2017-01" db="EMBL/GenBank/DDBJ databases">
        <authorList>
            <person name="Mah S.A."/>
            <person name="Swanson W.J."/>
            <person name="Moy G.W."/>
            <person name="Vacquier V.D."/>
        </authorList>
    </citation>
    <scope>NUCLEOTIDE SEQUENCE [LARGE SCALE GENOMIC DNA]</scope>
    <source>
        <strain evidence="4">124861</strain>
    </source>
</reference>
<comment type="caution">
    <text evidence="3">The sequence shown here is derived from an EMBL/GenBank/DDBJ whole genome shotgun (WGS) entry which is preliminary data.</text>
</comment>
<feature type="transmembrane region" description="Helical" evidence="2">
    <location>
        <begin position="57"/>
        <end position="75"/>
    </location>
</feature>
<evidence type="ECO:0000256" key="1">
    <source>
        <dbReference type="SAM" id="MobiDB-lite"/>
    </source>
</evidence>
<feature type="region of interest" description="Disordered" evidence="1">
    <location>
        <begin position="107"/>
        <end position="126"/>
    </location>
</feature>
<keyword evidence="2" id="KW-0812">Transmembrane</keyword>
<sequence length="146" mass="15344">FVQIQGLRQAVRDGLFQVRFKGQDQTEENIKSFFRRPDSGILHIVPRVAGAGRAGQLIGGVVVVGVGAGLTYTGIGGPIGGYLINAGVGLLIGGVAQMLTKQPKLDTERHGVQQSRNTSFSNLDNTAAQGQPVPLAYGLIYAGSRV</sequence>
<proteinExistence type="predicted"/>
<feature type="transmembrane region" description="Helical" evidence="2">
    <location>
        <begin position="81"/>
        <end position="100"/>
    </location>
</feature>
<accession>A0A1X3D1N7</accession>
<dbReference type="Proteomes" id="UP000193303">
    <property type="component" value="Unassembled WGS sequence"/>
</dbReference>
<feature type="compositionally biased region" description="Polar residues" evidence="1">
    <location>
        <begin position="112"/>
        <end position="126"/>
    </location>
</feature>
<evidence type="ECO:0000313" key="4">
    <source>
        <dbReference type="Proteomes" id="UP000193303"/>
    </source>
</evidence>
<evidence type="ECO:0000256" key="2">
    <source>
        <dbReference type="SAM" id="Phobius"/>
    </source>
</evidence>
<keyword evidence="2" id="KW-1133">Transmembrane helix</keyword>
<name>A0A1X3D1N7_9NEIS</name>
<dbReference type="AlphaFoldDB" id="A0A1X3D1N7"/>
<gene>
    <name evidence="3" type="ORF">BV912_13015</name>
</gene>
<keyword evidence="2" id="KW-0472">Membrane</keyword>
<protein>
    <submittedName>
        <fullName evidence="3">Phage tail protein</fullName>
    </submittedName>
</protein>
<feature type="non-terminal residue" evidence="3">
    <location>
        <position position="146"/>
    </location>
</feature>